<feature type="domain" description="CheW-like" evidence="1">
    <location>
        <begin position="2"/>
        <end position="135"/>
    </location>
</feature>
<organism evidence="2 3">
    <name type="scientific">Dehalobacter restrictus</name>
    <dbReference type="NCBI Taxonomy" id="55583"/>
    <lineage>
        <taxon>Bacteria</taxon>
        <taxon>Bacillati</taxon>
        <taxon>Bacillota</taxon>
        <taxon>Clostridia</taxon>
        <taxon>Eubacteriales</taxon>
        <taxon>Desulfitobacteriaceae</taxon>
        <taxon>Dehalobacter</taxon>
    </lineage>
</organism>
<dbReference type="PANTHER" id="PTHR22617:SF23">
    <property type="entry name" value="CHEMOTAXIS PROTEIN CHEW"/>
    <property type="match status" value="1"/>
</dbReference>
<dbReference type="InterPro" id="IPR039315">
    <property type="entry name" value="CheW"/>
</dbReference>
<reference evidence="2 3" key="1">
    <citation type="submission" date="2019-12" db="EMBL/GenBank/DDBJ databases">
        <title>Sequence classification of anaerobic respiratory reductive dehalogenases: First we see many, then we see few.</title>
        <authorList>
            <person name="Molenda O."/>
            <person name="Puentes Jacome L.A."/>
            <person name="Cao X."/>
            <person name="Nesbo C.L."/>
            <person name="Tang S."/>
            <person name="Morson N."/>
            <person name="Patron J."/>
            <person name="Lomheim L."/>
            <person name="Wishart D.S."/>
            <person name="Edwards E.A."/>
        </authorList>
    </citation>
    <scope>NUCLEOTIDE SEQUENCE [LARGE SCALE GENOMIC DNA]</scope>
    <source>
        <strain evidence="2 3">12DCA</strain>
    </source>
</reference>
<dbReference type="PANTHER" id="PTHR22617">
    <property type="entry name" value="CHEMOTAXIS SENSOR HISTIDINE KINASE-RELATED"/>
    <property type="match status" value="1"/>
</dbReference>
<dbReference type="SUPFAM" id="SSF50341">
    <property type="entry name" value="CheW-like"/>
    <property type="match status" value="1"/>
</dbReference>
<dbReference type="InterPro" id="IPR002545">
    <property type="entry name" value="CheW-lke_dom"/>
</dbReference>
<protein>
    <submittedName>
        <fullName evidence="2">Chemotaxis protein CheW</fullName>
    </submittedName>
</protein>
<dbReference type="SMART" id="SM00260">
    <property type="entry name" value="CheW"/>
    <property type="match status" value="1"/>
</dbReference>
<evidence type="ECO:0000259" key="1">
    <source>
        <dbReference type="PROSITE" id="PS50851"/>
    </source>
</evidence>
<dbReference type="Gene3D" id="2.40.50.180">
    <property type="entry name" value="CheA-289, Domain 4"/>
    <property type="match status" value="1"/>
</dbReference>
<dbReference type="GO" id="GO:0005829">
    <property type="term" value="C:cytosol"/>
    <property type="evidence" value="ECO:0007669"/>
    <property type="project" value="TreeGrafter"/>
</dbReference>
<dbReference type="AlphaFoldDB" id="A0A857DIU7"/>
<proteinExistence type="predicted"/>
<dbReference type="GO" id="GO:0006935">
    <property type="term" value="P:chemotaxis"/>
    <property type="evidence" value="ECO:0007669"/>
    <property type="project" value="InterPro"/>
</dbReference>
<evidence type="ECO:0000313" key="3">
    <source>
        <dbReference type="Proteomes" id="UP000430508"/>
    </source>
</evidence>
<dbReference type="GO" id="GO:0007165">
    <property type="term" value="P:signal transduction"/>
    <property type="evidence" value="ECO:0007669"/>
    <property type="project" value="InterPro"/>
</dbReference>
<dbReference type="Proteomes" id="UP000430508">
    <property type="component" value="Chromosome"/>
</dbReference>
<dbReference type="Gene3D" id="2.30.30.40">
    <property type="entry name" value="SH3 Domains"/>
    <property type="match status" value="1"/>
</dbReference>
<name>A0A857DIU7_9FIRM</name>
<dbReference type="PROSITE" id="PS50851">
    <property type="entry name" value="CHEW"/>
    <property type="match status" value="1"/>
</dbReference>
<dbReference type="InterPro" id="IPR036061">
    <property type="entry name" value="CheW-like_dom_sf"/>
</dbReference>
<gene>
    <name evidence="2" type="ORF">GQ588_11490</name>
</gene>
<evidence type="ECO:0000313" key="2">
    <source>
        <dbReference type="EMBL" id="QHA01214.1"/>
    </source>
</evidence>
<sequence>MGSQSVIFSLGSEEYGLPIETVQEITQLTEVHPVPQCSRHVKGLIIIRGQAIPLIDLHAKFAIPSRNEAGFAIIMKINDNVVGIAVDEIIEVRTLENVVQAPPLVAASFIGGIVNLPDRLIVQLDPAFIFRTDELEDLKALA</sequence>
<dbReference type="EMBL" id="CP046996">
    <property type="protein sequence ID" value="QHA01214.1"/>
    <property type="molecule type" value="Genomic_DNA"/>
</dbReference>
<accession>A0A857DIU7</accession>
<dbReference type="RefSeq" id="WP_019226160.1">
    <property type="nucleotide sequence ID" value="NZ_CP046996.1"/>
</dbReference>
<dbReference type="Pfam" id="PF01584">
    <property type="entry name" value="CheW"/>
    <property type="match status" value="1"/>
</dbReference>